<evidence type="ECO:0000313" key="1">
    <source>
        <dbReference type="EMBL" id="KAH7844604.1"/>
    </source>
</evidence>
<keyword evidence="2" id="KW-1185">Reference proteome</keyword>
<sequence length="288" mass="30878">MATAAAGEPLEPLQYQTWVLKVSIHCEGCKRKVKKVLQTIDGVYTTNIDSKQQKVTVTGNVKAETLIKKLVKTGKHAEIWPGKAARKEKKPSEAGNGEKGNDPEENENCSGEEIENPIQNSEGKPTNSEGKSPGKVPAGDMSPAVDHRGIGNSGVAERMGEGHGGKKKKKRGRKGKSGSNRTSPPGAPATTGSKNQKVGPDHGMDQIDLGHTRQHPEIYTPAYYVPDPVHLVSHNATNPSKSGGPTYHVSASPYTCASTKHGVYPVQSTPLDTFWIFSDEDPNGCHIM</sequence>
<dbReference type="Proteomes" id="UP000828048">
    <property type="component" value="Chromosome 1"/>
</dbReference>
<comment type="caution">
    <text evidence="1">The sequence shown here is derived from an EMBL/GenBank/DDBJ whole genome shotgun (WGS) entry which is preliminary data.</text>
</comment>
<proteinExistence type="predicted"/>
<dbReference type="EMBL" id="CM037151">
    <property type="protein sequence ID" value="KAH7844604.1"/>
    <property type="molecule type" value="Genomic_DNA"/>
</dbReference>
<organism evidence="1 2">
    <name type="scientific">Vaccinium darrowii</name>
    <dbReference type="NCBI Taxonomy" id="229202"/>
    <lineage>
        <taxon>Eukaryota</taxon>
        <taxon>Viridiplantae</taxon>
        <taxon>Streptophyta</taxon>
        <taxon>Embryophyta</taxon>
        <taxon>Tracheophyta</taxon>
        <taxon>Spermatophyta</taxon>
        <taxon>Magnoliopsida</taxon>
        <taxon>eudicotyledons</taxon>
        <taxon>Gunneridae</taxon>
        <taxon>Pentapetalae</taxon>
        <taxon>asterids</taxon>
        <taxon>Ericales</taxon>
        <taxon>Ericaceae</taxon>
        <taxon>Vaccinioideae</taxon>
        <taxon>Vaccinieae</taxon>
        <taxon>Vaccinium</taxon>
    </lineage>
</organism>
<reference evidence="1 2" key="1">
    <citation type="journal article" date="2021" name="Hortic Res">
        <title>High-quality reference genome and annotation aids understanding of berry development for evergreen blueberry (Vaccinium darrowii).</title>
        <authorList>
            <person name="Yu J."/>
            <person name="Hulse-Kemp A.M."/>
            <person name="Babiker E."/>
            <person name="Staton M."/>
        </authorList>
    </citation>
    <scope>NUCLEOTIDE SEQUENCE [LARGE SCALE GENOMIC DNA]</scope>
    <source>
        <strain evidence="2">cv. NJ 8807/NJ 8810</strain>
        <tissue evidence="1">Young leaf</tissue>
    </source>
</reference>
<name>A0ACB7XU30_9ERIC</name>
<accession>A0ACB7XU30</accession>
<gene>
    <name evidence="1" type="ORF">Vadar_029808</name>
</gene>
<protein>
    <submittedName>
        <fullName evidence="1">Uncharacterized protein</fullName>
    </submittedName>
</protein>
<evidence type="ECO:0000313" key="2">
    <source>
        <dbReference type="Proteomes" id="UP000828048"/>
    </source>
</evidence>